<evidence type="ECO:0000313" key="3">
    <source>
        <dbReference type="Proteomes" id="UP000473887"/>
    </source>
</evidence>
<dbReference type="Proteomes" id="UP000473887">
    <property type="component" value="Unassembled WGS sequence"/>
</dbReference>
<sequence length="144" mass="17046">MNKGKNKFIILGIIIVVLLGVFSYNQYQKKAKFIGTPLEPIYKIVKIQNFKEGTYEEYKELFANPNKAITKEQFEAYRNSNKSNDMFKYDGDSIKGIMKHMKSEEKGTDLYKVYYLKNVKDDNEKKDANYWMVVKENNKWVIKN</sequence>
<proteinExistence type="predicted"/>
<evidence type="ECO:0008006" key="5">
    <source>
        <dbReference type="Google" id="ProtNLM"/>
    </source>
</evidence>
<gene>
    <name evidence="1" type="ORF">EXM69_04920</name>
    <name evidence="2" type="ORF">JQS73_02035</name>
</gene>
<accession>A0A0A2HEV4</accession>
<dbReference type="Proteomes" id="UP000663464">
    <property type="component" value="Chromosome"/>
</dbReference>
<reference evidence="2" key="3">
    <citation type="submission" date="2021-02" db="EMBL/GenBank/DDBJ databases">
        <authorList>
            <person name="Dover N."/>
            <person name="Barash J.R."/>
            <person name="Bell J.M."/>
            <person name="Sylvester M.D."/>
            <person name="Arnon S."/>
        </authorList>
    </citation>
    <scope>NUCLEOTIDE SEQUENCE</scope>
    <source>
        <strain evidence="2">IBCA10-7060</strain>
    </source>
</reference>
<dbReference type="RefSeq" id="WP_003359590.1">
    <property type="nucleotide sequence ID" value="NZ_CP013296.1"/>
</dbReference>
<evidence type="ECO:0000313" key="2">
    <source>
        <dbReference type="EMBL" id="QRI53930.1"/>
    </source>
</evidence>
<name>A0A0A2HEV4_CLOBO</name>
<organism evidence="1 3">
    <name type="scientific">Clostridium botulinum</name>
    <dbReference type="NCBI Taxonomy" id="1491"/>
    <lineage>
        <taxon>Bacteria</taxon>
        <taxon>Bacillati</taxon>
        <taxon>Bacillota</taxon>
        <taxon>Clostridia</taxon>
        <taxon>Eubacteriales</taxon>
        <taxon>Clostridiaceae</taxon>
        <taxon>Clostridium</taxon>
    </lineage>
</organism>
<dbReference type="OrthoDB" id="1933246at2"/>
<dbReference type="EMBL" id="CP069280">
    <property type="protein sequence ID" value="QRI53930.1"/>
    <property type="molecule type" value="Genomic_DNA"/>
</dbReference>
<protein>
    <recommendedName>
        <fullName evidence="5">DUF4829 domain-containing protein</fullName>
    </recommendedName>
</protein>
<reference evidence="1 3" key="2">
    <citation type="submission" date="2019-02" db="EMBL/GenBank/DDBJ databases">
        <title>Genome sequencing of Clostridium botulinum clinical isolates.</title>
        <authorList>
            <person name="Brunt J."/>
            <person name="Van Vliet A.H.M."/>
            <person name="Stringer S.C."/>
            <person name="Grant K.A."/>
            <person name="Carter A.C."/>
            <person name="Peck M.W."/>
        </authorList>
    </citation>
    <scope>NUCLEOTIDE SEQUENCE [LARGE SCALE GENOMIC DNA]</scope>
    <source>
        <strain evidence="1 3">H142660711</strain>
    </source>
</reference>
<evidence type="ECO:0000313" key="1">
    <source>
        <dbReference type="EMBL" id="NEZ91301.1"/>
    </source>
</evidence>
<reference evidence="2 4" key="1">
    <citation type="journal article" date="2014" name="J. Infect. Dis.">
        <title>Molecular characterization of a novel botulinum neurotoxin type H gene.</title>
        <authorList>
            <person name="Dover N."/>
            <person name="Barash J.R."/>
            <person name="Hill K.K."/>
            <person name="Xie G."/>
            <person name="Arnon S.S."/>
        </authorList>
    </citation>
    <scope>NUCLEOTIDE SEQUENCE [LARGE SCALE GENOMIC DNA]</scope>
    <source>
        <strain evidence="2 4">IBCA10-7060</strain>
    </source>
</reference>
<evidence type="ECO:0000313" key="4">
    <source>
        <dbReference type="Proteomes" id="UP000663464"/>
    </source>
</evidence>
<dbReference type="EMBL" id="SGKC01000006">
    <property type="protein sequence ID" value="NEZ91301.1"/>
    <property type="molecule type" value="Genomic_DNA"/>
</dbReference>
<dbReference type="AlphaFoldDB" id="A0A0A2HEV4"/>